<dbReference type="Proteomes" id="UP001139477">
    <property type="component" value="Unassembled WGS sequence"/>
</dbReference>
<keyword evidence="3" id="KW-1185">Reference proteome</keyword>
<dbReference type="AlphaFoldDB" id="A0A9X2JNX6"/>
<evidence type="ECO:0000313" key="2">
    <source>
        <dbReference type="EMBL" id="MCP1168928.1"/>
    </source>
</evidence>
<sequence length="142" mass="15897">MDNEDTEPVNSPVPENSPKLEDDSEKLLRHIKPAWFHNGVPSSQNFEPMPKDRSHLSVERGSQIDAKTAHTRWISWGRESAAVCSVTVGAYQENSAPCFHVPVDDPGEENPEHALVQYPDVRSQASKLAKKIKKKAKVEFIP</sequence>
<gene>
    <name evidence="2" type="ORF">NHG85_10390</name>
</gene>
<evidence type="ECO:0000256" key="1">
    <source>
        <dbReference type="SAM" id="MobiDB-lite"/>
    </source>
</evidence>
<reference evidence="2" key="1">
    <citation type="submission" date="2022-06" db="EMBL/GenBank/DDBJ databases">
        <title>Limimaricola sediminis sp. nov., isolated from an intertidal sediment.</title>
        <authorList>
            <person name="Shao X."/>
        </authorList>
    </citation>
    <scope>NUCLEOTIDE SEQUENCE</scope>
    <source>
        <strain evidence="2">ASW11-118</strain>
    </source>
</reference>
<organism evidence="2 3">
    <name type="scientific">Limimaricola litoreus</name>
    <dbReference type="NCBI Taxonomy" id="2955316"/>
    <lineage>
        <taxon>Bacteria</taxon>
        <taxon>Pseudomonadati</taxon>
        <taxon>Pseudomonadota</taxon>
        <taxon>Alphaproteobacteria</taxon>
        <taxon>Rhodobacterales</taxon>
        <taxon>Paracoccaceae</taxon>
        <taxon>Limimaricola</taxon>
    </lineage>
</organism>
<comment type="caution">
    <text evidence="2">The sequence shown here is derived from an EMBL/GenBank/DDBJ whole genome shotgun (WGS) entry which is preliminary data.</text>
</comment>
<protein>
    <submittedName>
        <fullName evidence="2">Uncharacterized protein</fullName>
    </submittedName>
</protein>
<proteinExistence type="predicted"/>
<dbReference type="EMBL" id="JAMYXC010000155">
    <property type="protein sequence ID" value="MCP1168928.1"/>
    <property type="molecule type" value="Genomic_DNA"/>
</dbReference>
<dbReference type="RefSeq" id="WP_253332148.1">
    <property type="nucleotide sequence ID" value="NZ_JAMYXC010000155.1"/>
</dbReference>
<evidence type="ECO:0000313" key="3">
    <source>
        <dbReference type="Proteomes" id="UP001139477"/>
    </source>
</evidence>
<name>A0A9X2JNX6_9RHOB</name>
<accession>A0A9X2JNX6</accession>
<feature type="region of interest" description="Disordered" evidence="1">
    <location>
        <begin position="1"/>
        <end position="25"/>
    </location>
</feature>